<keyword evidence="2" id="KW-0378">Hydrolase</keyword>
<dbReference type="Pfam" id="PF03372">
    <property type="entry name" value="Exo_endo_phos"/>
    <property type="match status" value="1"/>
</dbReference>
<organism evidence="2 3">
    <name type="scientific">Aureimonas populi</name>
    <dbReference type="NCBI Taxonomy" id="1701758"/>
    <lineage>
        <taxon>Bacteria</taxon>
        <taxon>Pseudomonadati</taxon>
        <taxon>Pseudomonadota</taxon>
        <taxon>Alphaproteobacteria</taxon>
        <taxon>Hyphomicrobiales</taxon>
        <taxon>Aurantimonadaceae</taxon>
        <taxon>Aureimonas</taxon>
    </lineage>
</organism>
<dbReference type="InterPro" id="IPR005135">
    <property type="entry name" value="Endo/exonuclease/phosphatase"/>
</dbReference>
<dbReference type="SUPFAM" id="SSF56219">
    <property type="entry name" value="DNase I-like"/>
    <property type="match status" value="1"/>
</dbReference>
<dbReference type="RefSeq" id="WP_209736539.1">
    <property type="nucleotide sequence ID" value="NZ_CP072611.1"/>
</dbReference>
<keyword evidence="2" id="KW-0255">Endonuclease</keyword>
<evidence type="ECO:0000259" key="1">
    <source>
        <dbReference type="Pfam" id="PF03372"/>
    </source>
</evidence>
<evidence type="ECO:0000313" key="2">
    <source>
        <dbReference type="EMBL" id="MFD2238525.1"/>
    </source>
</evidence>
<evidence type="ECO:0000313" key="3">
    <source>
        <dbReference type="Proteomes" id="UP001597371"/>
    </source>
</evidence>
<proteinExistence type="predicted"/>
<gene>
    <name evidence="2" type="ORF">ACFSKQ_13805</name>
</gene>
<keyword evidence="2" id="KW-0540">Nuclease</keyword>
<dbReference type="InterPro" id="IPR036691">
    <property type="entry name" value="Endo/exonu/phosph_ase_sf"/>
</dbReference>
<dbReference type="EMBL" id="JBHUIJ010000019">
    <property type="protein sequence ID" value="MFD2238525.1"/>
    <property type="molecule type" value="Genomic_DNA"/>
</dbReference>
<comment type="caution">
    <text evidence="2">The sequence shown here is derived from an EMBL/GenBank/DDBJ whole genome shotgun (WGS) entry which is preliminary data.</text>
</comment>
<reference evidence="3" key="1">
    <citation type="journal article" date="2019" name="Int. J. Syst. Evol. Microbiol.">
        <title>The Global Catalogue of Microorganisms (GCM) 10K type strain sequencing project: providing services to taxonomists for standard genome sequencing and annotation.</title>
        <authorList>
            <consortium name="The Broad Institute Genomics Platform"/>
            <consortium name="The Broad Institute Genome Sequencing Center for Infectious Disease"/>
            <person name="Wu L."/>
            <person name="Ma J."/>
        </authorList>
    </citation>
    <scope>NUCLEOTIDE SEQUENCE [LARGE SCALE GENOMIC DNA]</scope>
    <source>
        <strain evidence="3">ZS-35-S2</strain>
    </source>
</reference>
<dbReference type="Proteomes" id="UP001597371">
    <property type="component" value="Unassembled WGS sequence"/>
</dbReference>
<dbReference type="Gene3D" id="3.60.10.10">
    <property type="entry name" value="Endonuclease/exonuclease/phosphatase"/>
    <property type="match status" value="1"/>
</dbReference>
<protein>
    <submittedName>
        <fullName evidence="2">Endonuclease/exonuclease/phosphatase family protein</fullName>
    </submittedName>
</protein>
<name>A0ABW5CQB5_9HYPH</name>
<dbReference type="GO" id="GO:0004519">
    <property type="term" value="F:endonuclease activity"/>
    <property type="evidence" value="ECO:0007669"/>
    <property type="project" value="UniProtKB-KW"/>
</dbReference>
<feature type="domain" description="Endonuclease/exonuclease/phosphatase" evidence="1">
    <location>
        <begin position="42"/>
        <end position="240"/>
    </location>
</feature>
<keyword evidence="3" id="KW-1185">Reference proteome</keyword>
<sequence>MPRIVYANLGYSRDIDGSLGHHVRRVHHHIYTPRDVQVRSLTFVKEMLREMKPDLSCFVEIDRGSLTNGFFDQLPILREDHHATVQIDSKYALERKFRRFSISKGKSNAFLASQPLQFEARYLDFGKKRLVYDIDIEGIRVLIAHCSLLRRVRERQFEQIAAWTREKDAPTVVMGDFNIFRGCRELEPLLHDRRFVHLNGALGPTFRLGPYRASLDTCLVSNDIAGRCELEIVNQPFSDHQMLRIDIRPEGETLREQIEKQAAVA</sequence>
<accession>A0ABW5CQB5</accession>